<dbReference type="SUPFAM" id="SSF56349">
    <property type="entry name" value="DNA breaking-rejoining enzymes"/>
    <property type="match status" value="1"/>
</dbReference>
<feature type="domain" description="Core-binding (CB)" evidence="7">
    <location>
        <begin position="73"/>
        <end position="155"/>
    </location>
</feature>
<dbReference type="InterPro" id="IPR044068">
    <property type="entry name" value="CB"/>
</dbReference>
<dbReference type="GO" id="GO:0006310">
    <property type="term" value="P:DNA recombination"/>
    <property type="evidence" value="ECO:0007669"/>
    <property type="project" value="UniProtKB-KW"/>
</dbReference>
<dbReference type="InterPro" id="IPR013762">
    <property type="entry name" value="Integrase-like_cat_sf"/>
</dbReference>
<dbReference type="PROSITE" id="PS51898">
    <property type="entry name" value="TYR_RECOMBINASE"/>
    <property type="match status" value="1"/>
</dbReference>
<proteinExistence type="inferred from homology"/>
<keyword evidence="2" id="KW-0229">DNA integration</keyword>
<dbReference type="InterPro" id="IPR011010">
    <property type="entry name" value="DNA_brk_join_enz"/>
</dbReference>
<dbReference type="PANTHER" id="PTHR30629:SF2">
    <property type="entry name" value="PROPHAGE INTEGRASE INTS-RELATED"/>
    <property type="match status" value="1"/>
</dbReference>
<evidence type="ECO:0000313" key="8">
    <source>
        <dbReference type="EMBL" id="ANY69747.1"/>
    </source>
</evidence>
<dbReference type="GO" id="GO:0003677">
    <property type="term" value="F:DNA binding"/>
    <property type="evidence" value="ECO:0007669"/>
    <property type="project" value="UniProtKB-UniRule"/>
</dbReference>
<dbReference type="InterPro" id="IPR010998">
    <property type="entry name" value="Integrase_recombinase_N"/>
</dbReference>
<dbReference type="Gene3D" id="1.10.150.130">
    <property type="match status" value="1"/>
</dbReference>
<dbReference type="EMBL" id="CP016808">
    <property type="protein sequence ID" value="ANY69747.1"/>
    <property type="molecule type" value="Genomic_DNA"/>
</dbReference>
<evidence type="ECO:0000256" key="1">
    <source>
        <dbReference type="ARBA" id="ARBA00008857"/>
    </source>
</evidence>
<dbReference type="PANTHER" id="PTHR30629">
    <property type="entry name" value="PROPHAGE INTEGRASE"/>
    <property type="match status" value="1"/>
</dbReference>
<reference evidence="8" key="1">
    <citation type="submission" date="2016-08" db="EMBL/GenBank/DDBJ databases">
        <title>Complete Genome Seqeunce of Paenibacillus sp. BIHB 4019 from tea rhizoplane.</title>
        <authorList>
            <person name="Thakur R."/>
            <person name="Swarnkar M.K."/>
            <person name="Gulati A."/>
        </authorList>
    </citation>
    <scope>NUCLEOTIDE SEQUENCE [LARGE SCALE GENOMIC DNA]</scope>
    <source>
        <strain evidence="8">BIHB4019</strain>
    </source>
</reference>
<keyword evidence="4" id="KW-0233">DNA recombination</keyword>
<comment type="similarity">
    <text evidence="1">Belongs to the 'phage' integrase family.</text>
</comment>
<accession>A0A1B2DPW1</accession>
<dbReference type="PROSITE" id="PS51900">
    <property type="entry name" value="CB"/>
    <property type="match status" value="1"/>
</dbReference>
<dbReference type="InterPro" id="IPR002104">
    <property type="entry name" value="Integrase_catalytic"/>
</dbReference>
<gene>
    <name evidence="8" type="ORF">BBD42_27075</name>
</gene>
<dbReference type="Pfam" id="PF00589">
    <property type="entry name" value="Phage_integrase"/>
    <property type="match status" value="1"/>
</dbReference>
<dbReference type="RefSeq" id="WP_099520736.1">
    <property type="nucleotide sequence ID" value="NZ_CP016808.1"/>
</dbReference>
<keyword evidence="3 5" id="KW-0238">DNA-binding</keyword>
<dbReference type="InterPro" id="IPR004107">
    <property type="entry name" value="Integrase_SAM-like_N"/>
</dbReference>
<protein>
    <submittedName>
        <fullName evidence="8">Integrase</fullName>
    </submittedName>
</protein>
<sequence>MASYQKRGESSWYMYVEAGTDAAGNRIRKTQTIRIDDPAILKSAKKTKAYLDEELLKFKMLVESGEYINPDKMKFSAFVELWKTRFVEKNLEETTAFNYKYHSNKWIIPHFGEKSIDKIKTMHIVDFLDGLTDVTGSATRVYIFRVLRSIFTKATEWKVIKQNPMQGVTKPKDEPKSMEVYSEEEVGVLLTALQKEPIRLRVMITLALTTGMRRAELLGLEWKHIDLENSIIDVKQTIPIFKDGEPVIKGPKKKSSIRKIVFPSSVSAELKLYQTHMMRERSNTEAPWEGGEYYFLFAHENGRPFYPKTLYDQWRDFLKRVPNLKQIRLHDLRHTSATLLINQGVHAKIISNRLGHAKISTTMNVYGHVIESADRAAAETFNNLFEPKKPLKKKKS</sequence>
<evidence type="ECO:0000256" key="5">
    <source>
        <dbReference type="PROSITE-ProRule" id="PRU01248"/>
    </source>
</evidence>
<dbReference type="AlphaFoldDB" id="A0A1B2DPW1"/>
<evidence type="ECO:0000259" key="6">
    <source>
        <dbReference type="PROSITE" id="PS51898"/>
    </source>
</evidence>
<evidence type="ECO:0000256" key="2">
    <source>
        <dbReference type="ARBA" id="ARBA00022908"/>
    </source>
</evidence>
<dbReference type="GO" id="GO:0015074">
    <property type="term" value="P:DNA integration"/>
    <property type="evidence" value="ECO:0007669"/>
    <property type="project" value="UniProtKB-KW"/>
</dbReference>
<dbReference type="InterPro" id="IPR050808">
    <property type="entry name" value="Phage_Integrase"/>
</dbReference>
<evidence type="ECO:0000256" key="4">
    <source>
        <dbReference type="ARBA" id="ARBA00023172"/>
    </source>
</evidence>
<evidence type="ECO:0000256" key="3">
    <source>
        <dbReference type="ARBA" id="ARBA00023125"/>
    </source>
</evidence>
<dbReference type="Pfam" id="PF14659">
    <property type="entry name" value="Phage_int_SAM_3"/>
    <property type="match status" value="1"/>
</dbReference>
<dbReference type="CDD" id="cd01189">
    <property type="entry name" value="INT_ICEBs1_C_like"/>
    <property type="match status" value="1"/>
</dbReference>
<organism evidence="8">
    <name type="scientific">Paenibacillus sp. BIHB 4019</name>
    <dbReference type="NCBI Taxonomy" id="1870819"/>
    <lineage>
        <taxon>Bacteria</taxon>
        <taxon>Bacillati</taxon>
        <taxon>Bacillota</taxon>
        <taxon>Bacilli</taxon>
        <taxon>Bacillales</taxon>
        <taxon>Paenibacillaceae</taxon>
        <taxon>Paenibacillus</taxon>
    </lineage>
</organism>
<name>A0A1B2DPW1_9BACL</name>
<dbReference type="Gene3D" id="1.10.443.10">
    <property type="entry name" value="Intergrase catalytic core"/>
    <property type="match status" value="1"/>
</dbReference>
<evidence type="ECO:0000259" key="7">
    <source>
        <dbReference type="PROSITE" id="PS51900"/>
    </source>
</evidence>
<feature type="domain" description="Tyr recombinase" evidence="6">
    <location>
        <begin position="176"/>
        <end position="379"/>
    </location>
</feature>